<accession>A0A2R8AUM2</accession>
<dbReference type="InterPro" id="IPR013328">
    <property type="entry name" value="6PGD_dom2"/>
</dbReference>
<reference evidence="4" key="1">
    <citation type="submission" date="2018-03" db="EMBL/GenBank/DDBJ databases">
        <authorList>
            <person name="Rodrigo-Torres L."/>
            <person name="Arahal R. D."/>
            <person name="Lucena T."/>
        </authorList>
    </citation>
    <scope>NUCLEOTIDE SEQUENCE [LARGE SCALE GENOMIC DNA]</scope>
    <source>
        <strain evidence="4">CECT 8871</strain>
    </source>
</reference>
<dbReference type="InterPro" id="IPR051265">
    <property type="entry name" value="HIBADH-related_NP60_sf"/>
</dbReference>
<evidence type="ECO:0000313" key="3">
    <source>
        <dbReference type="EMBL" id="SPF79569.1"/>
    </source>
</evidence>
<dbReference type="InterPro" id="IPR015814">
    <property type="entry name" value="Pgluconate_DH_NAD-bd_C"/>
</dbReference>
<dbReference type="Gene3D" id="3.40.50.720">
    <property type="entry name" value="NAD(P)-binding Rossmann-like Domain"/>
    <property type="match status" value="1"/>
</dbReference>
<dbReference type="SUPFAM" id="SSF51735">
    <property type="entry name" value="NAD(P)-binding Rossmann-fold domains"/>
    <property type="match status" value="1"/>
</dbReference>
<feature type="domain" description="6-phosphogluconate dehydrogenase NADP-binding" evidence="1">
    <location>
        <begin position="26"/>
        <end position="171"/>
    </location>
</feature>
<feature type="domain" description="Phosphogluconate dehydrogenase NAD-binding putative C-terminal" evidence="2">
    <location>
        <begin position="217"/>
        <end position="287"/>
    </location>
</feature>
<protein>
    <recommendedName>
        <fullName evidence="5">3-hydroxyisobutyrate dehydrogenase</fullName>
    </recommendedName>
</protein>
<evidence type="ECO:0000259" key="2">
    <source>
        <dbReference type="Pfam" id="PF09130"/>
    </source>
</evidence>
<sequence length="315" mass="32969">MGLSPPQPLGICNHQGGRPLSRNALDIGFIGFGEAGQAFLSGLREENAGLTVGAYDIKTDDDATKAAKLADYAGHDVQALTCAAEAASAQIVFCTVTADQAELAAQAAAASVLNGGLFLDCNSCAPGAKRRSATVIEAAGGRYVDAAVMAPVHPALHKTPFLLSGPHADVAAETLTALGMVTTIADDQIGTASTRKMLRSVIMKGLEALVLESVLAARKAGVEDDVLASLDATYPGFDWPAKAAYMMERVTTHGKRRAAEMREVARTVEDLGFDPRMSRAIVDWQHQIGMLGLPPGDNNHHARADAILKALGQLD</sequence>
<evidence type="ECO:0000259" key="1">
    <source>
        <dbReference type="Pfam" id="PF03446"/>
    </source>
</evidence>
<evidence type="ECO:0008006" key="5">
    <source>
        <dbReference type="Google" id="ProtNLM"/>
    </source>
</evidence>
<dbReference type="Proteomes" id="UP000244904">
    <property type="component" value="Unassembled WGS sequence"/>
</dbReference>
<dbReference type="Pfam" id="PF03446">
    <property type="entry name" value="NAD_binding_2"/>
    <property type="match status" value="1"/>
</dbReference>
<gene>
    <name evidence="3" type="ORF">PRI8871_01365</name>
</gene>
<dbReference type="PANTHER" id="PTHR43580:SF2">
    <property type="entry name" value="CYTOKINE-LIKE NUCLEAR FACTOR N-PAC"/>
    <property type="match status" value="1"/>
</dbReference>
<dbReference type="SUPFAM" id="SSF48179">
    <property type="entry name" value="6-phosphogluconate dehydrogenase C-terminal domain-like"/>
    <property type="match status" value="1"/>
</dbReference>
<proteinExistence type="predicted"/>
<dbReference type="EMBL" id="OMOJ01000002">
    <property type="protein sequence ID" value="SPF79569.1"/>
    <property type="molecule type" value="Genomic_DNA"/>
</dbReference>
<organism evidence="3 4">
    <name type="scientific">Pseudoprimorskyibacter insulae</name>
    <dbReference type="NCBI Taxonomy" id="1695997"/>
    <lineage>
        <taxon>Bacteria</taxon>
        <taxon>Pseudomonadati</taxon>
        <taxon>Pseudomonadota</taxon>
        <taxon>Alphaproteobacteria</taxon>
        <taxon>Rhodobacterales</taxon>
        <taxon>Paracoccaceae</taxon>
        <taxon>Pseudoprimorskyibacter</taxon>
    </lineage>
</organism>
<dbReference type="Gene3D" id="1.10.1040.10">
    <property type="entry name" value="N-(1-d-carboxylethyl)-l-norvaline Dehydrogenase, domain 2"/>
    <property type="match status" value="1"/>
</dbReference>
<dbReference type="GO" id="GO:0050661">
    <property type="term" value="F:NADP binding"/>
    <property type="evidence" value="ECO:0007669"/>
    <property type="project" value="InterPro"/>
</dbReference>
<dbReference type="RefSeq" id="WP_245897789.1">
    <property type="nucleotide sequence ID" value="NZ_OMOJ01000002.1"/>
</dbReference>
<dbReference type="InterPro" id="IPR006115">
    <property type="entry name" value="6PGDH_NADP-bd"/>
</dbReference>
<dbReference type="InterPro" id="IPR036291">
    <property type="entry name" value="NAD(P)-bd_dom_sf"/>
</dbReference>
<evidence type="ECO:0000313" key="4">
    <source>
        <dbReference type="Proteomes" id="UP000244904"/>
    </source>
</evidence>
<dbReference type="InterPro" id="IPR008927">
    <property type="entry name" value="6-PGluconate_DH-like_C_sf"/>
</dbReference>
<dbReference type="Pfam" id="PF09130">
    <property type="entry name" value="DUF1932"/>
    <property type="match status" value="1"/>
</dbReference>
<name>A0A2R8AUM2_9RHOB</name>
<dbReference type="PANTHER" id="PTHR43580">
    <property type="entry name" value="OXIDOREDUCTASE GLYR1-RELATED"/>
    <property type="match status" value="1"/>
</dbReference>
<keyword evidence="4" id="KW-1185">Reference proteome</keyword>
<dbReference type="AlphaFoldDB" id="A0A2R8AUM2"/>